<dbReference type="Pfam" id="PF03129">
    <property type="entry name" value="HGTP_anticodon"/>
    <property type="match status" value="1"/>
</dbReference>
<dbReference type="InterPro" id="IPR004154">
    <property type="entry name" value="Anticodon-bd"/>
</dbReference>
<keyword evidence="9" id="KW-0030">Aminoacyl-tRNA synthetase</keyword>
<dbReference type="PRINTS" id="PR01043">
    <property type="entry name" value="TRNASYNTHGLY"/>
</dbReference>
<dbReference type="OrthoDB" id="6113at2157"/>
<dbReference type="CDD" id="cd00774">
    <property type="entry name" value="GlyRS-like_core"/>
    <property type="match status" value="1"/>
</dbReference>
<dbReference type="InterPro" id="IPR033731">
    <property type="entry name" value="GlyRS-like_core"/>
</dbReference>
<dbReference type="InterPro" id="IPR027031">
    <property type="entry name" value="Gly-tRNA_synthase/POLG2"/>
</dbReference>
<evidence type="ECO:0000256" key="7">
    <source>
        <dbReference type="ARBA" id="ARBA00022840"/>
    </source>
</evidence>
<evidence type="ECO:0000256" key="6">
    <source>
        <dbReference type="ARBA" id="ARBA00022741"/>
    </source>
</evidence>
<dbReference type="GO" id="GO:0004820">
    <property type="term" value="F:glycine-tRNA ligase activity"/>
    <property type="evidence" value="ECO:0007669"/>
    <property type="project" value="UniProtKB-EC"/>
</dbReference>
<protein>
    <recommendedName>
        <fullName evidence="3">glycine--tRNA ligase</fullName>
        <ecNumber evidence="3">6.1.1.14</ecNumber>
    </recommendedName>
    <alternativeName>
        <fullName evidence="10">Diadenosine tetraphosphate synthetase</fullName>
    </alternativeName>
</protein>
<comment type="similarity">
    <text evidence="2">Belongs to the class-II aminoacyl-tRNA synthetase family.</text>
</comment>
<dbReference type="AlphaFoldDB" id="B5I9I6"/>
<dbReference type="HOGENOM" id="CLU_015515_1_0_2"/>
<dbReference type="PROSITE" id="PS50862">
    <property type="entry name" value="AA_TRNA_LIGASE_II"/>
    <property type="match status" value="1"/>
</dbReference>
<dbReference type="STRING" id="439481.Aboo_0734"/>
<dbReference type="NCBIfam" id="NF003211">
    <property type="entry name" value="PRK04173.1"/>
    <property type="match status" value="1"/>
</dbReference>
<dbReference type="GO" id="GO:0005737">
    <property type="term" value="C:cytoplasm"/>
    <property type="evidence" value="ECO:0007669"/>
    <property type="project" value="UniProtKB-SubCell"/>
</dbReference>
<keyword evidence="13" id="KW-1185">Reference proteome</keyword>
<keyword evidence="8" id="KW-0648">Protein biosynthesis</keyword>
<proteinExistence type="inferred from homology"/>
<evidence type="ECO:0000256" key="2">
    <source>
        <dbReference type="ARBA" id="ARBA00008226"/>
    </source>
</evidence>
<comment type="subcellular location">
    <subcellularLocation>
        <location evidence="1">Cytoplasm</location>
    </subcellularLocation>
</comment>
<dbReference type="InterPro" id="IPR002314">
    <property type="entry name" value="aa-tRNA-synt_IIb"/>
</dbReference>
<keyword evidence="4" id="KW-0963">Cytoplasm</keyword>
<evidence type="ECO:0000313" key="13">
    <source>
        <dbReference type="Proteomes" id="UP000001400"/>
    </source>
</evidence>
<dbReference type="KEGG" id="abi:Aboo_0734"/>
<dbReference type="CDD" id="cd00858">
    <property type="entry name" value="GlyRS_anticodon"/>
    <property type="match status" value="1"/>
</dbReference>
<dbReference type="InterPro" id="IPR002315">
    <property type="entry name" value="tRNA-synt_gly"/>
</dbReference>
<sequence>MSDSRANIMEIAKRRGFYWKSYEIYGGLGGFYDYGPLGAALKENILKVWKDEFVIKDGLLMLDGPNIGPELMYVASGHAEKFADYMVRCKKCGHVFRADGLLKGVVENPEKLDKKGISKAIKEHGIKCPDCGGELTEPESFHLMFSTTVGLDKRAFLRPETAQGIFVNFPIMYRLNREKLPLGVAQIGKGFRNEISPRQGLLRLREFNMAEIELFVDPYDEDILNNLEDVNLHLLTREGEELNLSPKEAVERKLMNAHIGYYMAKIVKFLDALGIDLNRVRFRQHFKEELAHYSRDTWDCEILLSSGWVEVTGIADRGDYDLKRHMTYSGRDLTAIRRFKEPKKIKIKKLRARMEILGPMFKKDAKKIAEILESMEYVDGNIEIEIEGKNVKIPRDAYEIKIEEEVIGGERFVPHVIEPSFGIDRILYAVLEHSFYEREDTGYKVLKLKPKIAPIKVAIFPLMAKDGLDAVARDVLNKIREGGITSYYDDSGSIGRRYARADEIGVPFCITVDYESLKDNTVTIRERDSAKQKRVRIDAIPKILEDLVDERVDFESL</sequence>
<evidence type="ECO:0000256" key="9">
    <source>
        <dbReference type="ARBA" id="ARBA00023146"/>
    </source>
</evidence>
<evidence type="ECO:0000256" key="10">
    <source>
        <dbReference type="ARBA" id="ARBA00030057"/>
    </source>
</evidence>
<evidence type="ECO:0000256" key="8">
    <source>
        <dbReference type="ARBA" id="ARBA00022917"/>
    </source>
</evidence>
<dbReference type="Gene3D" id="3.30.930.10">
    <property type="entry name" value="Bira Bifunctional Protein, Domain 2"/>
    <property type="match status" value="1"/>
</dbReference>
<keyword evidence="5" id="KW-0436">Ligase</keyword>
<keyword evidence="7" id="KW-0067">ATP-binding</keyword>
<dbReference type="Gene3D" id="3.30.40.230">
    <property type="match status" value="1"/>
</dbReference>
<dbReference type="FunFam" id="3.40.50.800:FF:000002">
    <property type="entry name" value="Glycine--tRNA ligase"/>
    <property type="match status" value="1"/>
</dbReference>
<evidence type="ECO:0000256" key="5">
    <source>
        <dbReference type="ARBA" id="ARBA00022598"/>
    </source>
</evidence>
<evidence type="ECO:0000256" key="1">
    <source>
        <dbReference type="ARBA" id="ARBA00004496"/>
    </source>
</evidence>
<dbReference type="EMBL" id="CP001941">
    <property type="protein sequence ID" value="ADD08545.1"/>
    <property type="molecule type" value="Genomic_DNA"/>
</dbReference>
<dbReference type="EC" id="6.1.1.14" evidence="3"/>
<dbReference type="PANTHER" id="PTHR10745:SF0">
    <property type="entry name" value="GLYCINE--TRNA LIGASE"/>
    <property type="match status" value="1"/>
</dbReference>
<dbReference type="InterPro" id="IPR006195">
    <property type="entry name" value="aa-tRNA-synth_II"/>
</dbReference>
<dbReference type="GO" id="GO:0044281">
    <property type="term" value="P:small molecule metabolic process"/>
    <property type="evidence" value="ECO:0007669"/>
    <property type="project" value="UniProtKB-ARBA"/>
</dbReference>
<organism evidence="12 13">
    <name type="scientific">Aciduliprofundum boonei (strain DSM 19572 / T469)</name>
    <dbReference type="NCBI Taxonomy" id="439481"/>
    <lineage>
        <taxon>Archaea</taxon>
        <taxon>Methanobacteriati</taxon>
        <taxon>Thermoplasmatota</taxon>
        <taxon>DHVE2 group</taxon>
        <taxon>Candidatus Aciduliprofundum</taxon>
    </lineage>
</organism>
<evidence type="ECO:0000256" key="4">
    <source>
        <dbReference type="ARBA" id="ARBA00022490"/>
    </source>
</evidence>
<dbReference type="Proteomes" id="UP000001400">
    <property type="component" value="Chromosome"/>
</dbReference>
<dbReference type="SUPFAM" id="SSF55681">
    <property type="entry name" value="Class II aaRS and biotin synthetases"/>
    <property type="match status" value="1"/>
</dbReference>
<name>B5I9I6_ACIB4</name>
<dbReference type="NCBIfam" id="TIGR00389">
    <property type="entry name" value="glyS_dimeric"/>
    <property type="match status" value="1"/>
</dbReference>
<dbReference type="RefSeq" id="WP_008081956.1">
    <property type="nucleotide sequence ID" value="NC_013926.1"/>
</dbReference>
<dbReference type="GO" id="GO:0006426">
    <property type="term" value="P:glycyl-tRNA aminoacylation"/>
    <property type="evidence" value="ECO:0007669"/>
    <property type="project" value="InterPro"/>
</dbReference>
<gene>
    <name evidence="12" type="ordered locus">Aboo_0734</name>
</gene>
<dbReference type="InterPro" id="IPR045864">
    <property type="entry name" value="aa-tRNA-synth_II/BPL/LPL"/>
</dbReference>
<accession>B5I9I6</accession>
<dbReference type="eggNOG" id="arCOG00405">
    <property type="taxonomic scope" value="Archaea"/>
</dbReference>
<evidence type="ECO:0000313" key="12">
    <source>
        <dbReference type="EMBL" id="ADD08545.1"/>
    </source>
</evidence>
<reference evidence="12" key="1">
    <citation type="submission" date="2010-02" db="EMBL/GenBank/DDBJ databases">
        <title>Complete sequence of Aciduliprofundum boonei T469.</title>
        <authorList>
            <consortium name="US DOE Joint Genome Institute"/>
            <person name="Lucas S."/>
            <person name="Copeland A."/>
            <person name="Lapidus A."/>
            <person name="Cheng J.-F."/>
            <person name="Bruce D."/>
            <person name="Goodwin L."/>
            <person name="Pitluck S."/>
            <person name="Saunders E."/>
            <person name="Detter J.C."/>
            <person name="Han C."/>
            <person name="Tapia R."/>
            <person name="Land M."/>
            <person name="Hauser L."/>
            <person name="Kyrpides N."/>
            <person name="Mikhailova N."/>
            <person name="Flores G."/>
            <person name="Reysenbach A.-L."/>
            <person name="Woyke T."/>
        </authorList>
    </citation>
    <scope>NUCLEOTIDE SEQUENCE</scope>
    <source>
        <strain evidence="12">T469</strain>
    </source>
</reference>
<dbReference type="Gene3D" id="3.40.50.800">
    <property type="entry name" value="Anticodon-binding domain"/>
    <property type="match status" value="1"/>
</dbReference>
<evidence type="ECO:0000256" key="3">
    <source>
        <dbReference type="ARBA" id="ARBA00012829"/>
    </source>
</evidence>
<dbReference type="SUPFAM" id="SSF52954">
    <property type="entry name" value="Class II aaRS ABD-related"/>
    <property type="match status" value="1"/>
</dbReference>
<feature type="domain" description="Aminoacyl-transfer RNA synthetases class-II family profile" evidence="11">
    <location>
        <begin position="3"/>
        <end position="450"/>
    </location>
</feature>
<dbReference type="InterPro" id="IPR036621">
    <property type="entry name" value="Anticodon-bd_dom_sf"/>
</dbReference>
<evidence type="ECO:0000259" key="11">
    <source>
        <dbReference type="PROSITE" id="PS50862"/>
    </source>
</evidence>
<dbReference type="GeneID" id="8827680"/>
<dbReference type="GO" id="GO:0005524">
    <property type="term" value="F:ATP binding"/>
    <property type="evidence" value="ECO:0007669"/>
    <property type="project" value="UniProtKB-KW"/>
</dbReference>
<dbReference type="Pfam" id="PF00587">
    <property type="entry name" value="tRNA-synt_2b"/>
    <property type="match status" value="1"/>
</dbReference>
<dbReference type="PANTHER" id="PTHR10745">
    <property type="entry name" value="GLYCYL-TRNA SYNTHETASE/DNA POLYMERASE SUBUNIT GAMMA-2"/>
    <property type="match status" value="1"/>
</dbReference>
<keyword evidence="6" id="KW-0547">Nucleotide-binding</keyword>